<name>A0A286G0Q8_9BACT</name>
<evidence type="ECO:0000313" key="3">
    <source>
        <dbReference type="Proteomes" id="UP000219452"/>
    </source>
</evidence>
<gene>
    <name evidence="2" type="ORF">SAMN06269250_2944</name>
</gene>
<organism evidence="2 3">
    <name type="scientific">Spirosoma fluviale</name>
    <dbReference type="NCBI Taxonomy" id="1597977"/>
    <lineage>
        <taxon>Bacteria</taxon>
        <taxon>Pseudomonadati</taxon>
        <taxon>Bacteroidota</taxon>
        <taxon>Cytophagia</taxon>
        <taxon>Cytophagales</taxon>
        <taxon>Cytophagaceae</taxon>
        <taxon>Spirosoma</taxon>
    </lineage>
</organism>
<evidence type="ECO:0000256" key="1">
    <source>
        <dbReference type="SAM" id="SignalP"/>
    </source>
</evidence>
<evidence type="ECO:0000313" key="2">
    <source>
        <dbReference type="EMBL" id="SOD89083.1"/>
    </source>
</evidence>
<keyword evidence="3" id="KW-1185">Reference proteome</keyword>
<dbReference type="EMBL" id="OCNH01000002">
    <property type="protein sequence ID" value="SOD89083.1"/>
    <property type="molecule type" value="Genomic_DNA"/>
</dbReference>
<sequence>MRLPMKQPTIHFVLLSVLLATFTQKALAQKTETSTPVNLTEFAVPPFPVEVVRLEVQAGQLSLLTRMPIAGRPLPISETPKPRGAIFDPSAVYVCQQTLNTQGQPTAPVSGKVFAQALPSASPADFAVFGTQAADGPMRLPLGGTPREMSRDYPKLTQTEPTIQKVWLVSSGQGQNFATYRLSPRFRVVTRETDPQSGQLRSRADVQAPQQAATEAKTGAYLAVAGSLPEESGRVIALSPTATNPGRYEGLATRFVEGDKNASARQVNLLTFAADGTLLRDQPVPFAYNRQLSMRIPVCDEAGHVVGSLSVFTDGPGKKDARDPQENRFSVVITDEQGGIWSQIELTAGGSSPRALVPIYALRQQNRLLLHSLNGQKLLKPVYESWAITRSGPDNQAQATLLSSMSESELYDRSKAEGSVNGGERIGWHFYNGTHPVDSFVGNDGSVWVLQQRLFEIWRLT</sequence>
<accession>A0A286G0Q8</accession>
<reference evidence="3" key="1">
    <citation type="submission" date="2017-09" db="EMBL/GenBank/DDBJ databases">
        <authorList>
            <person name="Varghese N."/>
            <person name="Submissions S."/>
        </authorList>
    </citation>
    <scope>NUCLEOTIDE SEQUENCE [LARGE SCALE GENOMIC DNA]</scope>
    <source>
        <strain evidence="3">DSM 29961</strain>
    </source>
</reference>
<protein>
    <submittedName>
        <fullName evidence="2">Uncharacterized protein</fullName>
    </submittedName>
</protein>
<dbReference type="AlphaFoldDB" id="A0A286G0Q8"/>
<feature type="chain" id="PRO_5013284460" evidence="1">
    <location>
        <begin position="29"/>
        <end position="461"/>
    </location>
</feature>
<keyword evidence="1" id="KW-0732">Signal</keyword>
<proteinExistence type="predicted"/>
<feature type="signal peptide" evidence="1">
    <location>
        <begin position="1"/>
        <end position="28"/>
    </location>
</feature>
<dbReference type="Proteomes" id="UP000219452">
    <property type="component" value="Unassembled WGS sequence"/>
</dbReference>